<reference evidence="2 3" key="2">
    <citation type="submission" date="2013-04" db="EMBL/GenBank/DDBJ databases">
        <authorList>
            <person name="Fiebig A."/>
            <person name="Pradella S."/>
            <person name="Wagner-Doebler I."/>
        </authorList>
    </citation>
    <scope>NUCLEOTIDE SEQUENCE [LARGE SCALE GENOMIC DNA]</scope>
    <source>
        <strain evidence="3">DSM 17067 / NCIMB 14079 / DFL-11</strain>
    </source>
</reference>
<name>A0A5E8GZJ4_ROSAD</name>
<feature type="domain" description="Baseplate J-like central" evidence="1">
    <location>
        <begin position="137"/>
        <end position="233"/>
    </location>
</feature>
<sequence>MNRFVDIDLSRLPVPDALTPLDHDGTLTGRISDLKYRFDQAEIPWQVGGLKANPLVIVEEHATTYDLNHVAMVNDAVRGTLLASAGGADLEHKAAEFGVVRQVLVPADPDANPPTDAVMESDESLRRRRQLAVEALSTAGPEGAYKFFGLAAHPHVSDVAVFDPHSELCGDGEALLVIASNQGDAIPTDQVLDSVADFLDARIINYAVTPKRTRAIDRRQKLRPLTDKVIVEACTGLDYQVTAVLKVPYGPGVDVIRAAAEERLLAYLESRRKIGFIVSDSAIAAAVHVADSNGVALVEDADITIEVEGSHVADVIPEPKQLARVTSVVVTVEVLS</sequence>
<accession>A0A5E8GZJ4</accession>
<dbReference type="Pfam" id="PF26078">
    <property type="entry name" value="Baseplate_J_M"/>
    <property type="match status" value="1"/>
</dbReference>
<gene>
    <name evidence="2" type="ORF">SADFL11_2640</name>
</gene>
<evidence type="ECO:0000313" key="2">
    <source>
        <dbReference type="EMBL" id="EEE45351.2"/>
    </source>
</evidence>
<dbReference type="InterPro" id="IPR052726">
    <property type="entry name" value="Phage_Baseplate_Hub"/>
</dbReference>
<dbReference type="InterPro" id="IPR058531">
    <property type="entry name" value="Baseplate_J_M"/>
</dbReference>
<comment type="caution">
    <text evidence="2">The sequence shown here is derived from an EMBL/GenBank/DDBJ whole genome shotgun (WGS) entry which is preliminary data.</text>
</comment>
<dbReference type="PIRSF" id="PIRSF020481">
    <property type="entry name" value="BAP"/>
    <property type="match status" value="1"/>
</dbReference>
<dbReference type="EMBL" id="ACCU02000003">
    <property type="protein sequence ID" value="EEE45351.2"/>
    <property type="molecule type" value="Genomic_DNA"/>
</dbReference>
<evidence type="ECO:0000259" key="1">
    <source>
        <dbReference type="Pfam" id="PF26078"/>
    </source>
</evidence>
<evidence type="ECO:0000313" key="3">
    <source>
        <dbReference type="Proteomes" id="UP000004703"/>
    </source>
</evidence>
<proteinExistence type="predicted"/>
<dbReference type="PANTHER" id="PTHR35862">
    <property type="entry name" value="FELS-2 PROPHAGE PROTEIN"/>
    <property type="match status" value="1"/>
</dbReference>
<dbReference type="Proteomes" id="UP000004703">
    <property type="component" value="Chromosome"/>
</dbReference>
<dbReference type="PANTHER" id="PTHR35862:SF1">
    <property type="entry name" value="FELS-2 PROPHAGE PROTEIN"/>
    <property type="match status" value="1"/>
</dbReference>
<dbReference type="AlphaFoldDB" id="A0A5E8GZJ4"/>
<protein>
    <submittedName>
        <fullName evidence="2">Phage-related baseplate assembly protein</fullName>
    </submittedName>
</protein>
<dbReference type="InterPro" id="IPR014507">
    <property type="entry name" value="Baseplate_assembly_J_pred"/>
</dbReference>
<reference evidence="2 3" key="1">
    <citation type="submission" date="2008-01" db="EMBL/GenBank/DDBJ databases">
        <authorList>
            <person name="Wagner-Dobler I."/>
            <person name="Ferriera S."/>
            <person name="Johnson J."/>
            <person name="Kravitz S."/>
            <person name="Beeson K."/>
            <person name="Sutton G."/>
            <person name="Rogers Y.-H."/>
            <person name="Friedman R."/>
            <person name="Frazier M."/>
            <person name="Venter J.C."/>
        </authorList>
    </citation>
    <scope>NUCLEOTIDE SEQUENCE [LARGE SCALE GENOMIC DNA]</scope>
    <source>
        <strain evidence="3">DSM 17067 / NCIMB 14079 / DFL-11</strain>
    </source>
</reference>
<organism evidence="2 3">
    <name type="scientific">Roseibium alexandrii (strain DSM 17067 / NCIMB 14079 / DFL-11)</name>
    <name type="common">Labrenzia alexandrii</name>
    <dbReference type="NCBI Taxonomy" id="244592"/>
    <lineage>
        <taxon>Bacteria</taxon>
        <taxon>Pseudomonadati</taxon>
        <taxon>Pseudomonadota</taxon>
        <taxon>Alphaproteobacteria</taxon>
        <taxon>Hyphomicrobiales</taxon>
        <taxon>Stappiaceae</taxon>
        <taxon>Roseibium</taxon>
    </lineage>
</organism>
<dbReference type="RefSeq" id="WP_050776080.1">
    <property type="nucleotide sequence ID" value="NZ_CM011002.1"/>
</dbReference>